<sequence length="252" mass="28285">MTETSTYPRMETIATAKLRKNAANPNEQDERTFNALCQSIQDEGWVEPMATAVPAGDGFYDIVGGHHRHDAATVLGIEDGPVWLLDPEKFDKDRQNWTMVKVNILKGKLNPSKFTALYQDMVAVYGAEVLQAQMGFTSEDAFKSLYQDVRRNLPPELAKALDGQKEEIKTIDDLSLVLNRLFREHGETLPSNMMVFSFGGKDVLWVRADKQLWDAVTTVAKDTAKEGEDMNERMKRIMLAGLKSIEQEAVSA</sequence>
<dbReference type="Pfam" id="PF02195">
    <property type="entry name" value="ParB_N"/>
    <property type="match status" value="1"/>
</dbReference>
<feature type="domain" description="ParB-like N-terminal" evidence="1">
    <location>
        <begin position="11"/>
        <end position="103"/>
    </location>
</feature>
<dbReference type="RefSeq" id="YP_009303378.1">
    <property type="nucleotide sequence ID" value="NC_031254.1"/>
</dbReference>
<keyword evidence="3" id="KW-1185">Reference proteome</keyword>
<dbReference type="SUPFAM" id="SSF110849">
    <property type="entry name" value="ParB/Sulfiredoxin"/>
    <property type="match status" value="1"/>
</dbReference>
<proteinExistence type="predicted"/>
<dbReference type="InterPro" id="IPR003115">
    <property type="entry name" value="ParB_N"/>
</dbReference>
<protein>
    <submittedName>
        <fullName evidence="2">ParB-like nuclease domain protein</fullName>
    </submittedName>
</protein>
<evidence type="ECO:0000313" key="2">
    <source>
        <dbReference type="EMBL" id="AMM44356.1"/>
    </source>
</evidence>
<dbReference type="OrthoDB" id="3832at10239"/>
<dbReference type="Gene3D" id="3.90.1530.10">
    <property type="entry name" value="Conserved hypothetical protein from pyrococcus furiosus pfu- 392566-001, ParB domain"/>
    <property type="match status" value="1"/>
</dbReference>
<evidence type="ECO:0000259" key="1">
    <source>
        <dbReference type="SMART" id="SM00470"/>
    </source>
</evidence>
<dbReference type="EMBL" id="KU647627">
    <property type="protein sequence ID" value="AMM44356.1"/>
    <property type="molecule type" value="Genomic_DNA"/>
</dbReference>
<dbReference type="Proteomes" id="UP000203585">
    <property type="component" value="Segment"/>
</dbReference>
<dbReference type="CDD" id="cd16387">
    <property type="entry name" value="ParB_N_Srx"/>
    <property type="match status" value="1"/>
</dbReference>
<dbReference type="SMART" id="SM00470">
    <property type="entry name" value="ParB"/>
    <property type="match status" value="1"/>
</dbReference>
<gene>
    <name evidence="2" type="primary">95</name>
    <name evidence="2" type="ORF">KITKAT_95</name>
</gene>
<dbReference type="KEGG" id="vg:29123023"/>
<dbReference type="InterPro" id="IPR036086">
    <property type="entry name" value="ParB/Sulfiredoxin_sf"/>
</dbReference>
<evidence type="ECO:0000313" key="3">
    <source>
        <dbReference type="Proteomes" id="UP000203585"/>
    </source>
</evidence>
<organism evidence="2 3">
    <name type="scientific">Arthrobacter phage Kitkat</name>
    <dbReference type="NCBI Taxonomy" id="1796996"/>
    <lineage>
        <taxon>Viruses</taxon>
        <taxon>Duplodnaviria</taxon>
        <taxon>Heunggongvirae</taxon>
        <taxon>Uroviricota</taxon>
        <taxon>Caudoviricetes</taxon>
        <taxon>Kelleziovirus</taxon>
        <taxon>Kelleziovirus kitkat</taxon>
    </lineage>
</organism>
<dbReference type="GeneID" id="29123023"/>
<name>A0A140G6S1_9CAUD</name>
<accession>A0A140G6S1</accession>
<reference evidence="2 3" key="1">
    <citation type="submission" date="2016-02" db="EMBL/GenBank/DDBJ databases">
        <authorList>
            <person name="Blasi C.J."/>
            <person name="DeRuff K.C."/>
            <person name="Kobokovich A."/>
            <person name="Pizzorno M.C."/>
            <person name="Stowe E.L."/>
            <person name="Bowman C.A."/>
            <person name="Russell D.A."/>
            <person name="Pope W.H."/>
            <person name="Jacobs-Sera D."/>
            <person name="Hendrix R.W."/>
            <person name="Hatfull G.F."/>
        </authorList>
    </citation>
    <scope>NUCLEOTIDE SEQUENCE [LARGE SCALE GENOMIC DNA]</scope>
</reference>